<evidence type="ECO:0000313" key="1">
    <source>
        <dbReference type="EMBL" id="TMW58652.1"/>
    </source>
</evidence>
<name>A0A8K1FGF7_PYTOL</name>
<dbReference type="PANTHER" id="PTHR46586">
    <property type="entry name" value="ANKYRIN REPEAT-CONTAINING PROTEIN"/>
    <property type="match status" value="1"/>
</dbReference>
<organism evidence="1 2">
    <name type="scientific">Pythium oligandrum</name>
    <name type="common">Mycoparasitic fungus</name>
    <dbReference type="NCBI Taxonomy" id="41045"/>
    <lineage>
        <taxon>Eukaryota</taxon>
        <taxon>Sar</taxon>
        <taxon>Stramenopiles</taxon>
        <taxon>Oomycota</taxon>
        <taxon>Peronosporomycetes</taxon>
        <taxon>Pythiales</taxon>
        <taxon>Pythiaceae</taxon>
        <taxon>Pythium</taxon>
    </lineage>
</organism>
<evidence type="ECO:0008006" key="3">
    <source>
        <dbReference type="Google" id="ProtNLM"/>
    </source>
</evidence>
<sequence length="584" mass="65905">MAIELGDMRALKVIYELNKRYMATDFPRLGFVNPMRLAARHGRLDMLEWLYEQEEGDKWISDRWLRTSAFDSGNLEVMEWIQERFDEDIDDYLLTSSMDAVASRGAYELFNWMDRAFDIQLTADAMDGAAANGHFEMVKHLQHTGFHMCTTAAMDKAAANGHLVIVEFLHQHHQEGCTTRAMDDAAANGRLDVDVVHLQATTAAAEDHVEIIHWHYRDISLHMHSEAIGVTAAVHGALGVVQYLHQFAPISVGNYDMETVVARGHLPILHYFREELKGQSGGSTTLLHAAAKSRSLDIVKLVHAHDSSRQRCSSLAINQAVAAGDLDILCFLHEKGAGNFMTEAMDLAPGRSFTLLRFLHQHRSEGCTTDAMDGAALCGRLHIVKFLRENRTEGCTTNAIDRAAARGHLHIVRYLLSHRSEGCSDRVTDGWRQGNLRVAKFLYEKELLHTSTMGGLADGATMWGDLTLLKYVCENDSYEPSWNALDGAIRDGNLSIVKYIREKLGTPYHEAVLEKAIKKDPQDPSLVQQYLAPDVVKDARSRLAFLRQKKYERFTRTGRFDPKKKKHIEDFDYDSGDESDMWED</sequence>
<dbReference type="InterPro" id="IPR052050">
    <property type="entry name" value="SecEffector_AnkRepeat"/>
</dbReference>
<dbReference type="InterPro" id="IPR002110">
    <property type="entry name" value="Ankyrin_rpt"/>
</dbReference>
<comment type="caution">
    <text evidence="1">The sequence shown here is derived from an EMBL/GenBank/DDBJ whole genome shotgun (WGS) entry which is preliminary data.</text>
</comment>
<dbReference type="AlphaFoldDB" id="A0A8K1FGF7"/>
<gene>
    <name evidence="1" type="ORF">Poli38472_010211</name>
</gene>
<dbReference type="SUPFAM" id="SSF48403">
    <property type="entry name" value="Ankyrin repeat"/>
    <property type="match status" value="2"/>
</dbReference>
<dbReference type="Gene3D" id="1.25.40.20">
    <property type="entry name" value="Ankyrin repeat-containing domain"/>
    <property type="match status" value="2"/>
</dbReference>
<dbReference type="PANTHER" id="PTHR46586:SF3">
    <property type="entry name" value="ANKYRIN REPEAT-CONTAINING PROTEIN"/>
    <property type="match status" value="1"/>
</dbReference>
<dbReference type="SMART" id="SM00248">
    <property type="entry name" value="ANK"/>
    <property type="match status" value="5"/>
</dbReference>
<dbReference type="EMBL" id="SPLM01000111">
    <property type="protein sequence ID" value="TMW58652.1"/>
    <property type="molecule type" value="Genomic_DNA"/>
</dbReference>
<proteinExistence type="predicted"/>
<accession>A0A8K1FGF7</accession>
<reference evidence="1" key="1">
    <citation type="submission" date="2019-03" db="EMBL/GenBank/DDBJ databases">
        <title>Long read genome sequence of the mycoparasitic Pythium oligandrum ATCC 38472 isolated from sugarbeet rhizosphere.</title>
        <authorList>
            <person name="Gaulin E."/>
        </authorList>
    </citation>
    <scope>NUCLEOTIDE SEQUENCE</scope>
    <source>
        <strain evidence="1">ATCC 38472_TT</strain>
    </source>
</reference>
<keyword evidence="2" id="KW-1185">Reference proteome</keyword>
<protein>
    <recommendedName>
        <fullName evidence="3">Ankyrin repeat protein</fullName>
    </recommendedName>
</protein>
<dbReference type="Proteomes" id="UP000794436">
    <property type="component" value="Unassembled WGS sequence"/>
</dbReference>
<dbReference type="InterPro" id="IPR036770">
    <property type="entry name" value="Ankyrin_rpt-contain_sf"/>
</dbReference>
<evidence type="ECO:0000313" key="2">
    <source>
        <dbReference type="Proteomes" id="UP000794436"/>
    </source>
</evidence>